<evidence type="ECO:0000313" key="3">
    <source>
        <dbReference type="Proteomes" id="UP000295696"/>
    </source>
</evidence>
<comment type="caution">
    <text evidence="2">The sequence shown here is derived from an EMBL/GenBank/DDBJ whole genome shotgun (WGS) entry which is preliminary data.</text>
</comment>
<name>A0A4R3JLC8_9RHOB</name>
<dbReference type="Proteomes" id="UP000295696">
    <property type="component" value="Unassembled WGS sequence"/>
</dbReference>
<evidence type="ECO:0008006" key="4">
    <source>
        <dbReference type="Google" id="ProtNLM"/>
    </source>
</evidence>
<keyword evidence="3" id="KW-1185">Reference proteome</keyword>
<dbReference type="OrthoDB" id="5117987at2"/>
<dbReference type="InterPro" id="IPR011008">
    <property type="entry name" value="Dimeric_a/b-barrel"/>
</dbReference>
<dbReference type="RefSeq" id="WP_132243263.1">
    <property type="nucleotide sequence ID" value="NZ_CBDUOC010000001.1"/>
</dbReference>
<dbReference type="AlphaFoldDB" id="A0A4R3JLC8"/>
<dbReference type="SUPFAM" id="SSF54909">
    <property type="entry name" value="Dimeric alpha+beta barrel"/>
    <property type="match status" value="1"/>
</dbReference>
<gene>
    <name evidence="2" type="ORF">EDD52_103156</name>
</gene>
<evidence type="ECO:0000313" key="2">
    <source>
        <dbReference type="EMBL" id="TCS65740.1"/>
    </source>
</evidence>
<sequence>MSKFMFAYHGGKMPETPEEGAKMMAAWEAWYKDMGESLVDGGNPVGMSKTVSSGGVEDNGGANPLSGYTIISADSIEVACDMAKGCPMLESGGTVEVAPVIEM</sequence>
<feature type="region of interest" description="Disordered" evidence="1">
    <location>
        <begin position="42"/>
        <end position="61"/>
    </location>
</feature>
<accession>A0A4R3JLC8</accession>
<organism evidence="2 3">
    <name type="scientific">Primorskyibacter sedentarius</name>
    <dbReference type="NCBI Taxonomy" id="745311"/>
    <lineage>
        <taxon>Bacteria</taxon>
        <taxon>Pseudomonadati</taxon>
        <taxon>Pseudomonadota</taxon>
        <taxon>Alphaproteobacteria</taxon>
        <taxon>Rhodobacterales</taxon>
        <taxon>Roseobacteraceae</taxon>
        <taxon>Primorskyibacter</taxon>
    </lineage>
</organism>
<evidence type="ECO:0000256" key="1">
    <source>
        <dbReference type="SAM" id="MobiDB-lite"/>
    </source>
</evidence>
<dbReference type="Gene3D" id="3.30.70.1060">
    <property type="entry name" value="Dimeric alpha+beta barrel"/>
    <property type="match status" value="1"/>
</dbReference>
<proteinExistence type="predicted"/>
<reference evidence="2 3" key="1">
    <citation type="submission" date="2019-03" db="EMBL/GenBank/DDBJ databases">
        <title>Genomic Encyclopedia of Type Strains, Phase IV (KMG-IV): sequencing the most valuable type-strain genomes for metagenomic binning, comparative biology and taxonomic classification.</title>
        <authorList>
            <person name="Goeker M."/>
        </authorList>
    </citation>
    <scope>NUCLEOTIDE SEQUENCE [LARGE SCALE GENOMIC DNA]</scope>
    <source>
        <strain evidence="2 3">DSM 104836</strain>
    </source>
</reference>
<dbReference type="EMBL" id="SLZU01000003">
    <property type="protein sequence ID" value="TCS65740.1"/>
    <property type="molecule type" value="Genomic_DNA"/>
</dbReference>
<protein>
    <recommendedName>
        <fullName evidence="4">YCII-related domain-containing protein</fullName>
    </recommendedName>
</protein>